<dbReference type="PRINTS" id="PR00722">
    <property type="entry name" value="CHYMOTRYPSIN"/>
</dbReference>
<gene>
    <name evidence="10" type="primary">LOC138928359</name>
</gene>
<dbReference type="PANTHER" id="PTHR24264:SF65">
    <property type="entry name" value="SRCR DOMAIN-CONTAINING PROTEIN"/>
    <property type="match status" value="1"/>
</dbReference>
<reference evidence="9" key="1">
    <citation type="submission" date="2025-05" db="UniProtKB">
        <authorList>
            <consortium name="RefSeq"/>
        </authorList>
    </citation>
    <scope>NUCLEOTIDE SEQUENCE [LARGE SCALE GENOMIC DNA]</scope>
    <source>
        <strain evidence="9">14028-0561.14</strain>
    </source>
</reference>
<feature type="domain" description="Peptidase S1" evidence="8">
    <location>
        <begin position="2"/>
        <end position="230"/>
    </location>
</feature>
<proteinExistence type="predicted"/>
<evidence type="ECO:0000259" key="8">
    <source>
        <dbReference type="PROSITE" id="PS50240"/>
    </source>
</evidence>
<reference evidence="10" key="2">
    <citation type="submission" date="2025-08" db="UniProtKB">
        <authorList>
            <consortium name="RefSeq"/>
        </authorList>
    </citation>
    <scope>IDENTIFICATION</scope>
    <source>
        <strain evidence="10">14028-0561.14</strain>
        <tissue evidence="10">Whole fly</tissue>
    </source>
</reference>
<evidence type="ECO:0000256" key="4">
    <source>
        <dbReference type="ARBA" id="ARBA00022801"/>
    </source>
</evidence>
<dbReference type="Pfam" id="PF00089">
    <property type="entry name" value="Trypsin"/>
    <property type="match status" value="1"/>
</dbReference>
<protein>
    <submittedName>
        <fullName evidence="10">Serine protease grass-like</fullName>
    </submittedName>
</protein>
<dbReference type="PROSITE" id="PS00135">
    <property type="entry name" value="TRYPSIN_SER"/>
    <property type="match status" value="1"/>
</dbReference>
<evidence type="ECO:0000256" key="6">
    <source>
        <dbReference type="ARBA" id="ARBA00023157"/>
    </source>
</evidence>
<dbReference type="PROSITE" id="PS50240">
    <property type="entry name" value="TRYPSIN_DOM"/>
    <property type="match status" value="1"/>
</dbReference>
<dbReference type="Proteomes" id="UP001652661">
    <property type="component" value="Chromosome 2L"/>
</dbReference>
<evidence type="ECO:0000313" key="9">
    <source>
        <dbReference type="Proteomes" id="UP001652661"/>
    </source>
</evidence>
<name>A0ABM4GFK5_DROKI</name>
<dbReference type="InterPro" id="IPR018114">
    <property type="entry name" value="TRYPSIN_HIS"/>
</dbReference>
<evidence type="ECO:0000256" key="1">
    <source>
        <dbReference type="ARBA" id="ARBA00004613"/>
    </source>
</evidence>
<comment type="subcellular location">
    <subcellularLocation>
        <location evidence="1">Secreted</location>
    </subcellularLocation>
</comment>
<dbReference type="SUPFAM" id="SSF50494">
    <property type="entry name" value="Trypsin-like serine proteases"/>
    <property type="match status" value="1"/>
</dbReference>
<evidence type="ECO:0000256" key="7">
    <source>
        <dbReference type="RuleBase" id="RU363034"/>
    </source>
</evidence>
<dbReference type="CDD" id="cd00190">
    <property type="entry name" value="Tryp_SPc"/>
    <property type="match status" value="1"/>
</dbReference>
<dbReference type="PANTHER" id="PTHR24264">
    <property type="entry name" value="TRYPSIN-RELATED"/>
    <property type="match status" value="1"/>
</dbReference>
<keyword evidence="5 7" id="KW-0720">Serine protease</keyword>
<dbReference type="InterPro" id="IPR033116">
    <property type="entry name" value="TRYPSIN_SER"/>
</dbReference>
<dbReference type="SMART" id="SM00020">
    <property type="entry name" value="Tryp_SPc"/>
    <property type="match status" value="1"/>
</dbReference>
<dbReference type="Gene3D" id="2.40.10.10">
    <property type="entry name" value="Trypsin-like serine proteases"/>
    <property type="match status" value="2"/>
</dbReference>
<keyword evidence="9" id="KW-1185">Reference proteome</keyword>
<dbReference type="PROSITE" id="PS00134">
    <property type="entry name" value="TRYPSIN_HIS"/>
    <property type="match status" value="1"/>
</dbReference>
<keyword evidence="4 7" id="KW-0378">Hydrolase</keyword>
<evidence type="ECO:0000313" key="10">
    <source>
        <dbReference type="RefSeq" id="XP_070141498.1"/>
    </source>
</evidence>
<sequence>MDIGGLDFRHEAYPWMAYLYDHENEFVCDGSLIHKRFVLTAAHCISSFVDLSVRLGKHYTASRAESSTVYNVTLAIRNRLYSKAEHVHDIGLLRLDREVVFNAYIRPVCVIKNRRRVPHVNTYTTTGWDRTENSRISSVLKVVQLTEVDPNACTEYSRRRLNFGQFCASNSTGDTCSGDSGGPLVQIVNVDGTWRYVQFGIVSYGMQRCMGPGVYVRVHSYVDWILDKMQFALTYKN</sequence>
<keyword evidence="2" id="KW-0964">Secreted</keyword>
<dbReference type="RefSeq" id="XP_070141498.1">
    <property type="nucleotide sequence ID" value="XM_070285397.1"/>
</dbReference>
<organism evidence="9 10">
    <name type="scientific">Drosophila kikkawai</name>
    <name type="common">Fruit fly</name>
    <dbReference type="NCBI Taxonomy" id="30033"/>
    <lineage>
        <taxon>Eukaryota</taxon>
        <taxon>Metazoa</taxon>
        <taxon>Ecdysozoa</taxon>
        <taxon>Arthropoda</taxon>
        <taxon>Hexapoda</taxon>
        <taxon>Insecta</taxon>
        <taxon>Pterygota</taxon>
        <taxon>Neoptera</taxon>
        <taxon>Endopterygota</taxon>
        <taxon>Diptera</taxon>
        <taxon>Brachycera</taxon>
        <taxon>Muscomorpha</taxon>
        <taxon>Ephydroidea</taxon>
        <taxon>Drosophilidae</taxon>
        <taxon>Drosophila</taxon>
        <taxon>Sophophora</taxon>
    </lineage>
</organism>
<evidence type="ECO:0000256" key="2">
    <source>
        <dbReference type="ARBA" id="ARBA00022525"/>
    </source>
</evidence>
<keyword evidence="3 7" id="KW-0645">Protease</keyword>
<dbReference type="InterPro" id="IPR009003">
    <property type="entry name" value="Peptidase_S1_PA"/>
</dbReference>
<dbReference type="InterPro" id="IPR001254">
    <property type="entry name" value="Trypsin_dom"/>
</dbReference>
<dbReference type="InterPro" id="IPR001314">
    <property type="entry name" value="Peptidase_S1A"/>
</dbReference>
<accession>A0ABM4GFK5</accession>
<dbReference type="InterPro" id="IPR050127">
    <property type="entry name" value="Serine_Proteases_S1"/>
</dbReference>
<evidence type="ECO:0000256" key="5">
    <source>
        <dbReference type="ARBA" id="ARBA00022825"/>
    </source>
</evidence>
<evidence type="ECO:0000256" key="3">
    <source>
        <dbReference type="ARBA" id="ARBA00022670"/>
    </source>
</evidence>
<keyword evidence="6" id="KW-1015">Disulfide bond</keyword>
<dbReference type="GeneID" id="138928359"/>
<dbReference type="InterPro" id="IPR043504">
    <property type="entry name" value="Peptidase_S1_PA_chymotrypsin"/>
</dbReference>